<comment type="caution">
    <text evidence="1">The sequence shown here is derived from an EMBL/GenBank/DDBJ whole genome shotgun (WGS) entry which is preliminary data.</text>
</comment>
<organism evidence="1 2">
    <name type="scientific">Bionectria ochroleuca</name>
    <name type="common">Gliocladium roseum</name>
    <dbReference type="NCBI Taxonomy" id="29856"/>
    <lineage>
        <taxon>Eukaryota</taxon>
        <taxon>Fungi</taxon>
        <taxon>Dikarya</taxon>
        <taxon>Ascomycota</taxon>
        <taxon>Pezizomycotina</taxon>
        <taxon>Sordariomycetes</taxon>
        <taxon>Hypocreomycetidae</taxon>
        <taxon>Hypocreales</taxon>
        <taxon>Bionectriaceae</taxon>
        <taxon>Clonostachys</taxon>
    </lineage>
</organism>
<name>A0A8H7N7T6_BIOOC</name>
<accession>A0A8H7N7T6</accession>
<evidence type="ECO:0000313" key="1">
    <source>
        <dbReference type="EMBL" id="KAF9750711.1"/>
    </source>
</evidence>
<sequence>MVGQGRIIRSLPIPRFRHVSSRIIYDGKSIITAPVWPFPGFKKKLIKYEGDSGRVPAINMYVLFLTIHQIKCRWKIGRSAIKNLGFNSGAAEAYITQRADLRCPCMLVPGLAEANLDRSGK</sequence>
<dbReference type="AlphaFoldDB" id="A0A8H7N7T6"/>
<gene>
    <name evidence="1" type="ORF">IM811_014931</name>
</gene>
<proteinExistence type="predicted"/>
<evidence type="ECO:0000313" key="2">
    <source>
        <dbReference type="Proteomes" id="UP000616885"/>
    </source>
</evidence>
<dbReference type="Proteomes" id="UP000616885">
    <property type="component" value="Unassembled WGS sequence"/>
</dbReference>
<reference evidence="1" key="1">
    <citation type="submission" date="2020-10" db="EMBL/GenBank/DDBJ databases">
        <title>High-Quality Genome Resource of Clonostachys rosea strain S41 by Oxford Nanopore Long-Read Sequencing.</title>
        <authorList>
            <person name="Wang H."/>
        </authorList>
    </citation>
    <scope>NUCLEOTIDE SEQUENCE</scope>
    <source>
        <strain evidence="1">S41</strain>
    </source>
</reference>
<dbReference type="EMBL" id="JADCTT010000006">
    <property type="protein sequence ID" value="KAF9750711.1"/>
    <property type="molecule type" value="Genomic_DNA"/>
</dbReference>
<protein>
    <submittedName>
        <fullName evidence="1">Uncharacterized protein</fullName>
    </submittedName>
</protein>